<comment type="similarity">
    <text evidence="2 5">Belongs to the glycosyl hydrolase 43 family.</text>
</comment>
<dbReference type="EMBL" id="CP136336">
    <property type="protein sequence ID" value="WOB08092.1"/>
    <property type="molecule type" value="Genomic_DNA"/>
</dbReference>
<dbReference type="InterPro" id="IPR006710">
    <property type="entry name" value="Glyco_hydro_43"/>
</dbReference>
<dbReference type="GO" id="GO:0016787">
    <property type="term" value="F:hydrolase activity"/>
    <property type="evidence" value="ECO:0007669"/>
    <property type="project" value="UniProtKB-KW"/>
</dbReference>
<keyword evidence="4 5" id="KW-0326">Glycosidase</keyword>
<gene>
    <name evidence="7" type="ORF">RXV79_24720</name>
</gene>
<keyword evidence="8" id="KW-1185">Reference proteome</keyword>
<proteinExistence type="inferred from homology"/>
<organism evidence="7 8">
    <name type="scientific">Piscinibacter gummiphilus</name>
    <dbReference type="NCBI Taxonomy" id="946333"/>
    <lineage>
        <taxon>Bacteria</taxon>
        <taxon>Pseudomonadati</taxon>
        <taxon>Pseudomonadota</taxon>
        <taxon>Betaproteobacteria</taxon>
        <taxon>Burkholderiales</taxon>
        <taxon>Sphaerotilaceae</taxon>
        <taxon>Piscinibacter</taxon>
    </lineage>
</organism>
<evidence type="ECO:0000313" key="8">
    <source>
        <dbReference type="Proteomes" id="UP001303946"/>
    </source>
</evidence>
<name>A0ABZ0CSY0_9BURK</name>
<dbReference type="CDD" id="cd18829">
    <property type="entry name" value="GH43_BsArb43A-like"/>
    <property type="match status" value="1"/>
</dbReference>
<dbReference type="PANTHER" id="PTHR43301:SF3">
    <property type="entry name" value="ARABINAN ENDO-1,5-ALPHA-L-ARABINOSIDASE A-RELATED"/>
    <property type="match status" value="1"/>
</dbReference>
<dbReference type="PANTHER" id="PTHR43301">
    <property type="entry name" value="ARABINAN ENDO-1,5-ALPHA-L-ARABINOSIDASE"/>
    <property type="match status" value="1"/>
</dbReference>
<dbReference type="PIRSF" id="PIRSF026534">
    <property type="entry name" value="Endo_alpha-L-arabinosidase"/>
    <property type="match status" value="1"/>
</dbReference>
<comment type="pathway">
    <text evidence="1 5">Glycan metabolism; L-arabinan degradation.</text>
</comment>
<evidence type="ECO:0000256" key="5">
    <source>
        <dbReference type="PIRNR" id="PIRNR026534"/>
    </source>
</evidence>
<evidence type="ECO:0000313" key="7">
    <source>
        <dbReference type="EMBL" id="WOB08092.1"/>
    </source>
</evidence>
<evidence type="ECO:0000256" key="4">
    <source>
        <dbReference type="ARBA" id="ARBA00023295"/>
    </source>
</evidence>
<keyword evidence="6" id="KW-0732">Signal</keyword>
<dbReference type="RefSeq" id="WP_316700774.1">
    <property type="nucleotide sequence ID" value="NZ_CP136336.1"/>
</dbReference>
<reference evidence="7 8" key="1">
    <citation type="submission" date="2023-10" db="EMBL/GenBank/DDBJ databases">
        <title>Bacteria for the degradation of biodegradable plastic PBAT(Polybutylene adipate terephthalate).</title>
        <authorList>
            <person name="Weon H.-Y."/>
            <person name="Yeon J."/>
        </authorList>
    </citation>
    <scope>NUCLEOTIDE SEQUENCE [LARGE SCALE GENOMIC DNA]</scope>
    <source>
        <strain evidence="7 8">SBD 7-3</strain>
    </source>
</reference>
<accession>A0ABZ0CSY0</accession>
<keyword evidence="3 5" id="KW-0378">Hydrolase</keyword>
<sequence length="317" mass="34176">MQRLSRRLLTAPGILATALGLLSAALPAAAAFWELRGDIGVHDPSILKEGSAWYTFSTGQGLQVLKSDSTGRQWSRVPQIFLSPPSWWKTYVPGQKTNDVWAPDVHVFNGKTWLYYSISTFGSNTSAIGLASATNIGAGRWTDNGLVLRSTSANDYNAIDPHLVVDAAGAPWLAFGSFWSGLKIVRINPGTMKPTGSMISIARRSAGIEAPAITYRNGYYYLFASIDRCCQGVNSTYKVIHGRSTSVTGPYVDKSGKRLLDGGGTVLDAGNVRWKGPGGQDVSNGVIARHAYDATDNGNPKLLINDLNWTSDGWPSY</sequence>
<evidence type="ECO:0000256" key="3">
    <source>
        <dbReference type="ARBA" id="ARBA00022801"/>
    </source>
</evidence>
<dbReference type="InterPro" id="IPR016840">
    <property type="entry name" value="Glyco_hydro_43_endo_a_Ara-ase"/>
</dbReference>
<protein>
    <recommendedName>
        <fullName evidence="5">Extracellular exo-alpha-(1-&gt;5)-L-arabinofuranosidase</fullName>
        <ecNumber evidence="5">3.2.1.55</ecNumber>
    </recommendedName>
</protein>
<evidence type="ECO:0000256" key="6">
    <source>
        <dbReference type="SAM" id="SignalP"/>
    </source>
</evidence>
<dbReference type="SUPFAM" id="SSF75005">
    <property type="entry name" value="Arabinanase/levansucrase/invertase"/>
    <property type="match status" value="1"/>
</dbReference>
<feature type="chain" id="PRO_5047235257" description="Extracellular exo-alpha-(1-&gt;5)-L-arabinofuranosidase" evidence="6">
    <location>
        <begin position="31"/>
        <end position="317"/>
    </location>
</feature>
<evidence type="ECO:0000256" key="1">
    <source>
        <dbReference type="ARBA" id="ARBA00004834"/>
    </source>
</evidence>
<comment type="catalytic activity">
    <reaction evidence="5">
        <text>Hydrolysis of terminal non-reducing alpha-L-arabinofuranoside residues in alpha-L-arabinosides.</text>
        <dbReference type="EC" id="3.2.1.55"/>
    </reaction>
</comment>
<dbReference type="Proteomes" id="UP001303946">
    <property type="component" value="Chromosome"/>
</dbReference>
<dbReference type="InterPro" id="IPR050727">
    <property type="entry name" value="GH43_arabinanases"/>
</dbReference>
<evidence type="ECO:0000256" key="2">
    <source>
        <dbReference type="ARBA" id="ARBA00009865"/>
    </source>
</evidence>
<dbReference type="EC" id="3.2.1.55" evidence="5"/>
<feature type="signal peptide" evidence="6">
    <location>
        <begin position="1"/>
        <end position="30"/>
    </location>
</feature>
<dbReference type="Gene3D" id="2.115.10.20">
    <property type="entry name" value="Glycosyl hydrolase domain, family 43"/>
    <property type="match status" value="1"/>
</dbReference>
<dbReference type="InterPro" id="IPR006311">
    <property type="entry name" value="TAT_signal"/>
</dbReference>
<dbReference type="Pfam" id="PF04616">
    <property type="entry name" value="Glyco_hydro_43"/>
    <property type="match status" value="1"/>
</dbReference>
<dbReference type="PROSITE" id="PS51318">
    <property type="entry name" value="TAT"/>
    <property type="match status" value="1"/>
</dbReference>
<dbReference type="InterPro" id="IPR023296">
    <property type="entry name" value="Glyco_hydro_beta-prop_sf"/>
</dbReference>